<evidence type="ECO:0000313" key="2">
    <source>
        <dbReference type="Proteomes" id="UP000050465"/>
    </source>
</evidence>
<comment type="caution">
    <text evidence="1">The sequence shown here is derived from an EMBL/GenBank/DDBJ whole genome shotgun (WGS) entry which is preliminary data.</text>
</comment>
<gene>
    <name evidence="1" type="ORF">HLUCCA11_23825</name>
</gene>
<dbReference type="STRING" id="1666911.HLUCCA11_23825"/>
<name>A0A0P8BRZ7_9CYAN</name>
<accession>A0A0P8BRZ7</accession>
<dbReference type="Proteomes" id="UP000050465">
    <property type="component" value="Unassembled WGS sequence"/>
</dbReference>
<reference evidence="1 2" key="1">
    <citation type="submission" date="2015-09" db="EMBL/GenBank/DDBJ databases">
        <title>Identification and resolution of microdiversity through metagenomic sequencing of parallel consortia.</title>
        <authorList>
            <person name="Nelson W.C."/>
            <person name="Romine M.F."/>
            <person name="Lindemann S.R."/>
        </authorList>
    </citation>
    <scope>NUCLEOTIDE SEQUENCE [LARGE SCALE GENOMIC DNA]</scope>
    <source>
        <strain evidence="1">Ana</strain>
    </source>
</reference>
<sequence>MRFPCTLTIARSLAEELKASLQVMQITLGSMRDRQLTQWFEEQQVGVNLVQGNTVKRVSEALQPNTLLLLIASTYNVGQPALGREPEAINRANLETNMIIMNFPNA</sequence>
<organism evidence="1 2">
    <name type="scientific">Phormidesmis priestleyi Ana</name>
    <dbReference type="NCBI Taxonomy" id="1666911"/>
    <lineage>
        <taxon>Bacteria</taxon>
        <taxon>Bacillati</taxon>
        <taxon>Cyanobacteriota</taxon>
        <taxon>Cyanophyceae</taxon>
        <taxon>Leptolyngbyales</taxon>
        <taxon>Leptolyngbyaceae</taxon>
        <taxon>Phormidesmis</taxon>
    </lineage>
</organism>
<protein>
    <submittedName>
        <fullName evidence="1">Uncharacterized protein</fullName>
    </submittedName>
</protein>
<dbReference type="AlphaFoldDB" id="A0A0P8BRZ7"/>
<evidence type="ECO:0000313" key="1">
    <source>
        <dbReference type="EMBL" id="KPQ31415.1"/>
    </source>
</evidence>
<proteinExistence type="predicted"/>
<dbReference type="EMBL" id="LJZR01000105">
    <property type="protein sequence ID" value="KPQ31415.1"/>
    <property type="molecule type" value="Genomic_DNA"/>
</dbReference>